<keyword evidence="11" id="KW-0325">Glycoprotein</keyword>
<evidence type="ECO:0000256" key="8">
    <source>
        <dbReference type="ARBA" id="ARBA00022989"/>
    </source>
</evidence>
<comment type="similarity">
    <text evidence="3 12">Belongs to the glycosyltransferase 10 family.</text>
</comment>
<name>A0A9R1TK76_9HYME</name>
<gene>
    <name evidence="16" type="primary">LOC105271048</name>
</gene>
<dbReference type="PANTHER" id="PTHR48438">
    <property type="entry name" value="ALPHA-(1,3)-FUCOSYLTRANSFERASE C-RELATED"/>
    <property type="match status" value="1"/>
</dbReference>
<protein>
    <recommendedName>
        <fullName evidence="12">Fucosyltransferase</fullName>
        <ecNumber evidence="12">2.4.1.-</ecNumber>
    </recommendedName>
</protein>
<dbReference type="OrthoDB" id="427096at2759"/>
<dbReference type="GO" id="GO:0032580">
    <property type="term" value="C:Golgi cisterna membrane"/>
    <property type="evidence" value="ECO:0007669"/>
    <property type="project" value="UniProtKB-SubCell"/>
</dbReference>
<organism evidence="15 16">
    <name type="scientific">Fopius arisanus</name>
    <dbReference type="NCBI Taxonomy" id="64838"/>
    <lineage>
        <taxon>Eukaryota</taxon>
        <taxon>Metazoa</taxon>
        <taxon>Ecdysozoa</taxon>
        <taxon>Arthropoda</taxon>
        <taxon>Hexapoda</taxon>
        <taxon>Insecta</taxon>
        <taxon>Pterygota</taxon>
        <taxon>Neoptera</taxon>
        <taxon>Endopterygota</taxon>
        <taxon>Hymenoptera</taxon>
        <taxon>Apocrita</taxon>
        <taxon>Ichneumonoidea</taxon>
        <taxon>Braconidae</taxon>
        <taxon>Opiinae</taxon>
        <taxon>Fopius</taxon>
    </lineage>
</organism>
<evidence type="ECO:0000259" key="13">
    <source>
        <dbReference type="Pfam" id="PF00852"/>
    </source>
</evidence>
<keyword evidence="5 12" id="KW-0808">Transferase</keyword>
<keyword evidence="9 12" id="KW-0333">Golgi apparatus</keyword>
<keyword evidence="10" id="KW-0472">Membrane</keyword>
<evidence type="ECO:0000256" key="12">
    <source>
        <dbReference type="RuleBase" id="RU003832"/>
    </source>
</evidence>
<dbReference type="KEGG" id="fas:105271048"/>
<keyword evidence="8" id="KW-1133">Transmembrane helix</keyword>
<evidence type="ECO:0000256" key="11">
    <source>
        <dbReference type="ARBA" id="ARBA00023180"/>
    </source>
</evidence>
<keyword evidence="7" id="KW-0735">Signal-anchor</keyword>
<evidence type="ECO:0000256" key="3">
    <source>
        <dbReference type="ARBA" id="ARBA00008919"/>
    </source>
</evidence>
<evidence type="ECO:0000313" key="15">
    <source>
        <dbReference type="Proteomes" id="UP000694866"/>
    </source>
</evidence>
<feature type="domain" description="Fucosyltransferase C-terminal" evidence="13">
    <location>
        <begin position="159"/>
        <end position="347"/>
    </location>
</feature>
<proteinExistence type="inferred from homology"/>
<dbReference type="EC" id="2.4.1.-" evidence="12"/>
<evidence type="ECO:0000256" key="2">
    <source>
        <dbReference type="ARBA" id="ARBA00004922"/>
    </source>
</evidence>
<keyword evidence="6 12" id="KW-0812">Transmembrane</keyword>
<evidence type="ECO:0000256" key="5">
    <source>
        <dbReference type="ARBA" id="ARBA00022679"/>
    </source>
</evidence>
<evidence type="ECO:0000256" key="4">
    <source>
        <dbReference type="ARBA" id="ARBA00022676"/>
    </source>
</evidence>
<dbReference type="Pfam" id="PF00852">
    <property type="entry name" value="Glyco_transf_10"/>
    <property type="match status" value="1"/>
</dbReference>
<dbReference type="Pfam" id="PF17039">
    <property type="entry name" value="Glyco_tran_10_N"/>
    <property type="match status" value="1"/>
</dbReference>
<sequence>MNSTGYENKTEKKLILIWKYGLTLEDRHIHHFNALKRFSPWENCPITSCELTYNEKESGTSDAVLFHLQRMTRHDAVEISTWSHRNRQKNQIWIFLTDESPIHTTFYPEYNGLFNWSMTYRSDSDVWVPYGRTIRKSVFSNTSSTNHPSKISDYLKKIPKKDKLVAIMGSNCVKDTSESNRWKYVQSLKNLFKKSEQSLDIFGTCLGGNRTVCPGHFRRDCPLLKDYKFYLAFENSNCREYLTEKIFWNAYSKFSVPVIMGPPKKDCNRLLPPHSFIHVTDFHSPEDLFNYLRYVDEDDEMYGRYHAWRTEWRVLNEHGYFGSEPKHFCRLCQALWRNKFKKKYYENPSDYWSKNDCLLTPY</sequence>
<dbReference type="GO" id="GO:0008417">
    <property type="term" value="F:fucosyltransferase activity"/>
    <property type="evidence" value="ECO:0007669"/>
    <property type="project" value="InterPro"/>
</dbReference>
<evidence type="ECO:0000256" key="6">
    <source>
        <dbReference type="ARBA" id="ARBA00022692"/>
    </source>
</evidence>
<dbReference type="RefSeq" id="XP_011310665.1">
    <property type="nucleotide sequence ID" value="XM_011312363.1"/>
</dbReference>
<evidence type="ECO:0000256" key="9">
    <source>
        <dbReference type="ARBA" id="ARBA00023034"/>
    </source>
</evidence>
<dbReference type="InterPro" id="IPR055270">
    <property type="entry name" value="Glyco_tran_10_C"/>
</dbReference>
<keyword evidence="4 12" id="KW-0328">Glycosyltransferase</keyword>
<dbReference type="PANTHER" id="PTHR48438:SF1">
    <property type="entry name" value="ALPHA-(1,3)-FUCOSYLTRANSFERASE C-RELATED"/>
    <property type="match status" value="1"/>
</dbReference>
<dbReference type="FunFam" id="3.40.50.11660:FF:000002">
    <property type="entry name" value="Alpha-(1,3)-fucosyltransferase"/>
    <property type="match status" value="1"/>
</dbReference>
<dbReference type="InterPro" id="IPR038577">
    <property type="entry name" value="GT10-like_C_sf"/>
</dbReference>
<keyword evidence="15" id="KW-1185">Reference proteome</keyword>
<dbReference type="InterPro" id="IPR031481">
    <property type="entry name" value="Glyco_tran_10_N"/>
</dbReference>
<dbReference type="Proteomes" id="UP000694866">
    <property type="component" value="Unplaced"/>
</dbReference>
<evidence type="ECO:0000259" key="14">
    <source>
        <dbReference type="Pfam" id="PF17039"/>
    </source>
</evidence>
<dbReference type="AlphaFoldDB" id="A0A9R1TK76"/>
<dbReference type="SUPFAM" id="SSF53756">
    <property type="entry name" value="UDP-Glycosyltransferase/glycogen phosphorylase"/>
    <property type="match status" value="1"/>
</dbReference>
<reference evidence="16" key="1">
    <citation type="submission" date="2025-08" db="UniProtKB">
        <authorList>
            <consortium name="RefSeq"/>
        </authorList>
    </citation>
    <scope>IDENTIFICATION</scope>
    <source>
        <strain evidence="16">USDA-PBARC FA_bdor</strain>
        <tissue evidence="16">Whole organism</tissue>
    </source>
</reference>
<evidence type="ECO:0000256" key="7">
    <source>
        <dbReference type="ARBA" id="ARBA00022968"/>
    </source>
</evidence>
<evidence type="ECO:0000313" key="16">
    <source>
        <dbReference type="RefSeq" id="XP_011310665.1"/>
    </source>
</evidence>
<feature type="domain" description="Fucosyltransferase N-terminal" evidence="14">
    <location>
        <begin position="11"/>
        <end position="131"/>
    </location>
</feature>
<evidence type="ECO:0000256" key="10">
    <source>
        <dbReference type="ARBA" id="ARBA00023136"/>
    </source>
</evidence>
<comment type="subcellular location">
    <subcellularLocation>
        <location evidence="1 12">Golgi apparatus</location>
        <location evidence="1 12">Golgi stack membrane</location>
        <topology evidence="1 12">Single-pass type II membrane protein</topology>
    </subcellularLocation>
</comment>
<dbReference type="Gene3D" id="3.40.50.11660">
    <property type="entry name" value="Glycosyl transferase family 10, C-terminal domain"/>
    <property type="match status" value="1"/>
</dbReference>
<accession>A0A9R1TK76</accession>
<comment type="pathway">
    <text evidence="2">Protein modification; protein glycosylation.</text>
</comment>
<dbReference type="GeneID" id="105271048"/>
<dbReference type="InterPro" id="IPR001503">
    <property type="entry name" value="Glyco_trans_10"/>
</dbReference>
<evidence type="ECO:0000256" key="1">
    <source>
        <dbReference type="ARBA" id="ARBA00004447"/>
    </source>
</evidence>